<dbReference type="Proteomes" id="UP000214746">
    <property type="component" value="Unassembled WGS sequence"/>
</dbReference>
<dbReference type="RefSeq" id="WP_089198367.1">
    <property type="nucleotide sequence ID" value="NZ_NHRJ02000001.1"/>
</dbReference>
<dbReference type="AlphaFoldDB" id="A0A2W1NDK7"/>
<evidence type="ECO:0000313" key="1">
    <source>
        <dbReference type="EMBL" id="PZE22597.1"/>
    </source>
</evidence>
<dbReference type="EMBL" id="NHRJ02000001">
    <property type="protein sequence ID" value="PZE22597.1"/>
    <property type="molecule type" value="Genomic_DNA"/>
</dbReference>
<protein>
    <submittedName>
        <fullName evidence="1">Uncharacterized protein</fullName>
    </submittedName>
</protein>
<accession>A0A2W1NDK7</accession>
<sequence>MDQKQLITFIALTHLLKSDHDINLAEVLTREQLQKFIRQVEQNREVMENQVSRRVLLELIGQFAQEHFN</sequence>
<name>A0A2W1NDK7_PAEXE</name>
<organism evidence="1 2">
    <name type="scientific">Paenibacillus xerothermodurans</name>
    <dbReference type="NCBI Taxonomy" id="1977292"/>
    <lineage>
        <taxon>Bacteria</taxon>
        <taxon>Bacillati</taxon>
        <taxon>Bacillota</taxon>
        <taxon>Bacilli</taxon>
        <taxon>Bacillales</taxon>
        <taxon>Paenibacillaceae</taxon>
        <taxon>Paenibacillus</taxon>
    </lineage>
</organism>
<reference evidence="1" key="1">
    <citation type="submission" date="2018-06" db="EMBL/GenBank/DDBJ databases">
        <title>Paenibacillus xerothermodurans sp. nov. an extremely dry heat resistant spore forming bacterium isolated from the soil of Cape Canaveral, Florida.</title>
        <authorList>
            <person name="Seuylemezian A."/>
            <person name="Kaur N."/>
            <person name="Patil P."/>
            <person name="Patil P."/>
            <person name="Mayilraj S."/>
            <person name="Vaishampayan P."/>
        </authorList>
    </citation>
    <scope>NUCLEOTIDE SEQUENCE [LARGE SCALE GENOMIC DNA]</scope>
    <source>
        <strain evidence="1">ATCC 27380</strain>
    </source>
</reference>
<gene>
    <name evidence="1" type="ORF">CBW46_002135</name>
</gene>
<evidence type="ECO:0000313" key="2">
    <source>
        <dbReference type="Proteomes" id="UP000214746"/>
    </source>
</evidence>
<proteinExistence type="predicted"/>
<keyword evidence="2" id="KW-1185">Reference proteome</keyword>
<comment type="caution">
    <text evidence="1">The sequence shown here is derived from an EMBL/GenBank/DDBJ whole genome shotgun (WGS) entry which is preliminary data.</text>
</comment>